<keyword evidence="1" id="KW-0472">Membrane</keyword>
<gene>
    <name evidence="2" type="ORF">ACFO3M_13860</name>
</gene>
<keyword evidence="1" id="KW-0812">Transmembrane</keyword>
<evidence type="ECO:0000256" key="1">
    <source>
        <dbReference type="SAM" id="Phobius"/>
    </source>
</evidence>
<evidence type="ECO:0000313" key="2">
    <source>
        <dbReference type="EMBL" id="MFC4694480.1"/>
    </source>
</evidence>
<accession>A0ABV9LLL1</accession>
<feature type="transmembrane region" description="Helical" evidence="1">
    <location>
        <begin position="127"/>
        <end position="147"/>
    </location>
</feature>
<protein>
    <recommendedName>
        <fullName evidence="4">Tight adherence protein B</fullName>
    </recommendedName>
</protein>
<dbReference type="RefSeq" id="WP_387989590.1">
    <property type="nucleotide sequence ID" value="NZ_JBHSGR010000014.1"/>
</dbReference>
<keyword evidence="3" id="KW-1185">Reference proteome</keyword>
<dbReference type="EMBL" id="JBHSGR010000014">
    <property type="protein sequence ID" value="MFC4694480.1"/>
    <property type="molecule type" value="Genomic_DNA"/>
</dbReference>
<feature type="transmembrane region" description="Helical" evidence="1">
    <location>
        <begin position="6"/>
        <end position="23"/>
    </location>
</feature>
<comment type="caution">
    <text evidence="2">The sequence shown here is derived from an EMBL/GenBank/DDBJ whole genome shotgun (WGS) entry which is preliminary data.</text>
</comment>
<feature type="transmembrane region" description="Helical" evidence="1">
    <location>
        <begin position="100"/>
        <end position="121"/>
    </location>
</feature>
<organism evidence="2 3">
    <name type="scientific">Geodermatophilus arenarius</name>
    <dbReference type="NCBI Taxonomy" id="1137990"/>
    <lineage>
        <taxon>Bacteria</taxon>
        <taxon>Bacillati</taxon>
        <taxon>Actinomycetota</taxon>
        <taxon>Actinomycetes</taxon>
        <taxon>Geodermatophilales</taxon>
        <taxon>Geodermatophilaceae</taxon>
        <taxon>Geodermatophilus</taxon>
    </lineage>
</organism>
<keyword evidence="1" id="KW-1133">Transmembrane helix</keyword>
<dbReference type="Proteomes" id="UP001596025">
    <property type="component" value="Unassembled WGS sequence"/>
</dbReference>
<evidence type="ECO:0000313" key="3">
    <source>
        <dbReference type="Proteomes" id="UP001596025"/>
    </source>
</evidence>
<name>A0ABV9LLL1_9ACTN</name>
<sequence length="162" mass="16717">MPLVLVFLLLVALVLPLLAWSLAGRRFWADLRGPGTRDLRAEVVARHGLSGAEADTVQTAVTRGRPVDDARLRPAAADWAGTTLTVLDGQHAAHAGRDRAASVVLGLAGLCLLAAVVLAVVLDAGAVVHLLVLLAAGAVANLALLPATVRRNLRRARAANGG</sequence>
<reference evidence="3" key="1">
    <citation type="journal article" date="2019" name="Int. J. Syst. Evol. Microbiol.">
        <title>The Global Catalogue of Microorganisms (GCM) 10K type strain sequencing project: providing services to taxonomists for standard genome sequencing and annotation.</title>
        <authorList>
            <consortium name="The Broad Institute Genomics Platform"/>
            <consortium name="The Broad Institute Genome Sequencing Center for Infectious Disease"/>
            <person name="Wu L."/>
            <person name="Ma J."/>
        </authorList>
    </citation>
    <scope>NUCLEOTIDE SEQUENCE [LARGE SCALE GENOMIC DNA]</scope>
    <source>
        <strain evidence="3">CCUG 62763</strain>
    </source>
</reference>
<evidence type="ECO:0008006" key="4">
    <source>
        <dbReference type="Google" id="ProtNLM"/>
    </source>
</evidence>
<proteinExistence type="predicted"/>